<evidence type="ECO:0000313" key="4">
    <source>
        <dbReference type="Proteomes" id="UP001279734"/>
    </source>
</evidence>
<proteinExistence type="predicted"/>
<dbReference type="PANTHER" id="PTHR34379">
    <property type="entry name" value="OS07G0553800 PROTEIN"/>
    <property type="match status" value="1"/>
</dbReference>
<keyword evidence="4" id="KW-1185">Reference proteome</keyword>
<accession>A0AAD3SI96</accession>
<sequence>MKNASRNKFLLCFRPEEIDQDAVDRSADRVPSYLSISNEGEATKILRSTSFSDQKPISRRCFSAVIKAVLYKTSLSKRILDRKRRKRSDSDHFDQSDNRKQSNGPQQSVSDLSSDQTSKFLQKLTEISSGENPPGQPASENSKSTPHNENRNRPNLSGSRGNTNRKAVTTISLSLDYVMYLMVFSLWFTVFYGTSSAVMMATIWIYAARFRGDVGKGRESVRRKLRGKAILQF</sequence>
<feature type="region of interest" description="Disordered" evidence="1">
    <location>
        <begin position="127"/>
        <end position="163"/>
    </location>
</feature>
<feature type="transmembrane region" description="Helical" evidence="2">
    <location>
        <begin position="177"/>
        <end position="208"/>
    </location>
</feature>
<evidence type="ECO:0000256" key="2">
    <source>
        <dbReference type="SAM" id="Phobius"/>
    </source>
</evidence>
<comment type="caution">
    <text evidence="3">The sequence shown here is derived from an EMBL/GenBank/DDBJ whole genome shotgun (WGS) entry which is preliminary data.</text>
</comment>
<organism evidence="3 4">
    <name type="scientific">Nepenthes gracilis</name>
    <name type="common">Slender pitcher plant</name>
    <dbReference type="NCBI Taxonomy" id="150966"/>
    <lineage>
        <taxon>Eukaryota</taxon>
        <taxon>Viridiplantae</taxon>
        <taxon>Streptophyta</taxon>
        <taxon>Embryophyta</taxon>
        <taxon>Tracheophyta</taxon>
        <taxon>Spermatophyta</taxon>
        <taxon>Magnoliopsida</taxon>
        <taxon>eudicotyledons</taxon>
        <taxon>Gunneridae</taxon>
        <taxon>Pentapetalae</taxon>
        <taxon>Caryophyllales</taxon>
        <taxon>Nepenthaceae</taxon>
        <taxon>Nepenthes</taxon>
    </lineage>
</organism>
<keyword evidence="2" id="KW-0812">Transmembrane</keyword>
<keyword evidence="2" id="KW-0472">Membrane</keyword>
<dbReference type="InterPro" id="IPR040411">
    <property type="entry name" value="At5g23160-like"/>
</dbReference>
<feature type="region of interest" description="Disordered" evidence="1">
    <location>
        <begin position="81"/>
        <end position="115"/>
    </location>
</feature>
<dbReference type="AlphaFoldDB" id="A0AAD3SI96"/>
<dbReference type="Proteomes" id="UP001279734">
    <property type="component" value="Unassembled WGS sequence"/>
</dbReference>
<reference evidence="3" key="1">
    <citation type="submission" date="2023-05" db="EMBL/GenBank/DDBJ databases">
        <title>Nepenthes gracilis genome sequencing.</title>
        <authorList>
            <person name="Fukushima K."/>
        </authorList>
    </citation>
    <scope>NUCLEOTIDE SEQUENCE</scope>
    <source>
        <strain evidence="3">SING2019-196</strain>
    </source>
</reference>
<dbReference type="EMBL" id="BSYO01000011">
    <property type="protein sequence ID" value="GMH12065.1"/>
    <property type="molecule type" value="Genomic_DNA"/>
</dbReference>
<evidence type="ECO:0000256" key="1">
    <source>
        <dbReference type="SAM" id="MobiDB-lite"/>
    </source>
</evidence>
<protein>
    <submittedName>
        <fullName evidence="3">Uncharacterized protein</fullName>
    </submittedName>
</protein>
<gene>
    <name evidence="3" type="ORF">Nepgr_013906</name>
</gene>
<dbReference type="PANTHER" id="PTHR34379:SF6">
    <property type="entry name" value="PROTEIN 3F"/>
    <property type="match status" value="1"/>
</dbReference>
<keyword evidence="2" id="KW-1133">Transmembrane helix</keyword>
<name>A0AAD3SI96_NEPGR</name>
<feature type="compositionally biased region" description="Basic and acidic residues" evidence="1">
    <location>
        <begin position="88"/>
        <end position="100"/>
    </location>
</feature>
<feature type="compositionally biased region" description="Polar residues" evidence="1">
    <location>
        <begin position="101"/>
        <end position="115"/>
    </location>
</feature>
<evidence type="ECO:0000313" key="3">
    <source>
        <dbReference type="EMBL" id="GMH12065.1"/>
    </source>
</evidence>
<feature type="compositionally biased region" description="Polar residues" evidence="1">
    <location>
        <begin position="153"/>
        <end position="163"/>
    </location>
</feature>